<gene>
    <name evidence="3" type="ORF">FOF46_01520</name>
</gene>
<dbReference type="InterPro" id="IPR002818">
    <property type="entry name" value="DJ-1/PfpI"/>
</dbReference>
<accession>A0A554VRR6</accession>
<organism evidence="3 4">
    <name type="scientific">Aquimarina algiphila</name>
    <dbReference type="NCBI Taxonomy" id="2047982"/>
    <lineage>
        <taxon>Bacteria</taxon>
        <taxon>Pseudomonadati</taxon>
        <taxon>Bacteroidota</taxon>
        <taxon>Flavobacteriia</taxon>
        <taxon>Flavobacteriales</taxon>
        <taxon>Flavobacteriaceae</taxon>
        <taxon>Aquimarina</taxon>
    </lineage>
</organism>
<dbReference type="EMBL" id="VLNR01000002">
    <property type="protein sequence ID" value="TSE11336.1"/>
    <property type="molecule type" value="Genomic_DNA"/>
</dbReference>
<feature type="chain" id="PRO_5022140681" evidence="1">
    <location>
        <begin position="19"/>
        <end position="355"/>
    </location>
</feature>
<keyword evidence="1" id="KW-0732">Signal</keyword>
<protein>
    <submittedName>
        <fullName evidence="3">DJ-1/PfpI family protein</fullName>
    </submittedName>
</protein>
<dbReference type="GO" id="GO:0006355">
    <property type="term" value="P:regulation of DNA-templated transcription"/>
    <property type="evidence" value="ECO:0007669"/>
    <property type="project" value="TreeGrafter"/>
</dbReference>
<dbReference type="Proteomes" id="UP000318833">
    <property type="component" value="Unassembled WGS sequence"/>
</dbReference>
<evidence type="ECO:0000256" key="1">
    <source>
        <dbReference type="SAM" id="SignalP"/>
    </source>
</evidence>
<reference evidence="3 4" key="1">
    <citation type="submission" date="2019-07" db="EMBL/GenBank/DDBJ databases">
        <title>The draft genome sequence of Aquimarina algiphila M91.</title>
        <authorList>
            <person name="Meng X."/>
        </authorList>
    </citation>
    <scope>NUCLEOTIDE SEQUENCE [LARGE SCALE GENOMIC DNA]</scope>
    <source>
        <strain evidence="3 4">M91</strain>
    </source>
</reference>
<dbReference type="InterPro" id="IPR052158">
    <property type="entry name" value="INH-QAR"/>
</dbReference>
<dbReference type="OrthoDB" id="6382410at2"/>
<sequence>MSKLIVSFIFFISISVLSQTSVQNPNKIYVCPPCASSCDTIEFNKPGTCTHCNMKLISKEQLKKSTPKRKKIAFYLQPGIEILDFAGPMEVFAYANFEVFTVSKTKDPIISQGILKILPDYDIKDAPQADILAFFGGNSSTAFNDAEVINWIKTQQKTQYHFSVCTGAFALAKSGVLNGKTATTFHSALNKLEKEYPEINVRKDVRFVDNGKVITTAGISAGIDGALHLVAKLRGFNEARKIAYHMEYDKWTPGEGLILSDDNPYEKIKNSKHLETYTGIYKYLNNTTVELKMNTREKSLYAVVDGMNYPIFHVKNTTFTNIADHEITFIMDKNKDITGFTSSEHPNTLFHKLSK</sequence>
<evidence type="ECO:0000313" key="3">
    <source>
        <dbReference type="EMBL" id="TSE11336.1"/>
    </source>
</evidence>
<dbReference type="PANTHER" id="PTHR43130">
    <property type="entry name" value="ARAC-FAMILY TRANSCRIPTIONAL REGULATOR"/>
    <property type="match status" value="1"/>
</dbReference>
<dbReference type="RefSeq" id="WP_143915259.1">
    <property type="nucleotide sequence ID" value="NZ_CANMIK010000084.1"/>
</dbReference>
<dbReference type="Gene3D" id="3.40.50.880">
    <property type="match status" value="1"/>
</dbReference>
<comment type="caution">
    <text evidence="3">The sequence shown here is derived from an EMBL/GenBank/DDBJ whole genome shotgun (WGS) entry which is preliminary data.</text>
</comment>
<dbReference type="Pfam" id="PF01965">
    <property type="entry name" value="DJ-1_PfpI"/>
    <property type="match status" value="1"/>
</dbReference>
<dbReference type="CDD" id="cd03139">
    <property type="entry name" value="GATase1_PfpI_2"/>
    <property type="match status" value="1"/>
</dbReference>
<dbReference type="InterPro" id="IPR029062">
    <property type="entry name" value="Class_I_gatase-like"/>
</dbReference>
<keyword evidence="4" id="KW-1185">Reference proteome</keyword>
<dbReference type="AlphaFoldDB" id="A0A554VRR6"/>
<proteinExistence type="predicted"/>
<name>A0A554VRR6_9FLAO</name>
<dbReference type="SUPFAM" id="SSF52317">
    <property type="entry name" value="Class I glutamine amidotransferase-like"/>
    <property type="match status" value="1"/>
</dbReference>
<feature type="domain" description="DJ-1/PfpI" evidence="2">
    <location>
        <begin position="70"/>
        <end position="231"/>
    </location>
</feature>
<evidence type="ECO:0000313" key="4">
    <source>
        <dbReference type="Proteomes" id="UP000318833"/>
    </source>
</evidence>
<evidence type="ECO:0000259" key="2">
    <source>
        <dbReference type="Pfam" id="PF01965"/>
    </source>
</evidence>
<feature type="signal peptide" evidence="1">
    <location>
        <begin position="1"/>
        <end position="18"/>
    </location>
</feature>
<dbReference type="PANTHER" id="PTHR43130:SF14">
    <property type="entry name" value="DJ-1_PFPI DOMAIN-CONTAINING PROTEIN"/>
    <property type="match status" value="1"/>
</dbReference>